<organism evidence="2 3">
    <name type="scientific">Pelagomonas calceolata</name>
    <dbReference type="NCBI Taxonomy" id="35677"/>
    <lineage>
        <taxon>Eukaryota</taxon>
        <taxon>Sar</taxon>
        <taxon>Stramenopiles</taxon>
        <taxon>Ochrophyta</taxon>
        <taxon>Pelagophyceae</taxon>
        <taxon>Pelagomonadales</taxon>
        <taxon>Pelagomonadaceae</taxon>
        <taxon>Pelagomonas</taxon>
    </lineage>
</organism>
<dbReference type="AlphaFoldDB" id="A0A8J2SVU9"/>
<accession>A0A8J2SVU9</accession>
<gene>
    <name evidence="2" type="ORF">PECAL_4P21700</name>
</gene>
<sequence>MAAILGDDPLAHTCGFLDARELDVLRTCGRRTREVAGRGSVWEPVCQRRWRGRRQLNEWRTEAGNDWRAHYALREREILRKRVPIFAMSAYLEVGRRTDLHFFEPRYKWLIRIAAEDHGGLFVFCTNAPLVHPRSPQFSWVCEARNVQLLPDGRANLSVFPVARCLLRKLWREPVPDMLNAPQLTMADVEELPVCSAPPPPVTEDDDDSEYYSDSDDEGGGRMRLSPSHRQLLELLVENPDAMQELGLTHERVQEILRGQEPASDTDDTLDV</sequence>
<dbReference type="OrthoDB" id="264917at2759"/>
<protein>
    <recommendedName>
        <fullName evidence="4">F-box domain-containing protein</fullName>
    </recommendedName>
</protein>
<feature type="region of interest" description="Disordered" evidence="1">
    <location>
        <begin position="193"/>
        <end position="227"/>
    </location>
</feature>
<dbReference type="Gene3D" id="2.30.130.40">
    <property type="entry name" value="LON domain-like"/>
    <property type="match status" value="1"/>
</dbReference>
<dbReference type="Proteomes" id="UP000789595">
    <property type="component" value="Unassembled WGS sequence"/>
</dbReference>
<name>A0A8J2SVU9_9STRA</name>
<dbReference type="InterPro" id="IPR015947">
    <property type="entry name" value="PUA-like_sf"/>
</dbReference>
<evidence type="ECO:0000313" key="3">
    <source>
        <dbReference type="Proteomes" id="UP000789595"/>
    </source>
</evidence>
<dbReference type="InterPro" id="IPR046336">
    <property type="entry name" value="Lon_prtase_N_sf"/>
</dbReference>
<reference evidence="2" key="1">
    <citation type="submission" date="2021-11" db="EMBL/GenBank/DDBJ databases">
        <authorList>
            <consortium name="Genoscope - CEA"/>
            <person name="William W."/>
        </authorList>
    </citation>
    <scope>NUCLEOTIDE SEQUENCE</scope>
</reference>
<evidence type="ECO:0008006" key="4">
    <source>
        <dbReference type="Google" id="ProtNLM"/>
    </source>
</evidence>
<evidence type="ECO:0000313" key="2">
    <source>
        <dbReference type="EMBL" id="CAH0374862.1"/>
    </source>
</evidence>
<dbReference type="SUPFAM" id="SSF88697">
    <property type="entry name" value="PUA domain-like"/>
    <property type="match status" value="1"/>
</dbReference>
<dbReference type="InterPro" id="IPR036047">
    <property type="entry name" value="F-box-like_dom_sf"/>
</dbReference>
<feature type="compositionally biased region" description="Acidic residues" evidence="1">
    <location>
        <begin position="203"/>
        <end position="218"/>
    </location>
</feature>
<dbReference type="EMBL" id="CAKKNE010000004">
    <property type="protein sequence ID" value="CAH0374862.1"/>
    <property type="molecule type" value="Genomic_DNA"/>
</dbReference>
<proteinExistence type="predicted"/>
<keyword evidence="3" id="KW-1185">Reference proteome</keyword>
<evidence type="ECO:0000256" key="1">
    <source>
        <dbReference type="SAM" id="MobiDB-lite"/>
    </source>
</evidence>
<comment type="caution">
    <text evidence="2">The sequence shown here is derived from an EMBL/GenBank/DDBJ whole genome shotgun (WGS) entry which is preliminary data.</text>
</comment>
<dbReference type="SUPFAM" id="SSF81383">
    <property type="entry name" value="F-box domain"/>
    <property type="match status" value="1"/>
</dbReference>